<accession>A0A699VDN5</accession>
<reference evidence="2" key="1">
    <citation type="journal article" date="2019" name="Sci. Rep.">
        <title>Draft genome of Tanacetum cinerariifolium, the natural source of mosquito coil.</title>
        <authorList>
            <person name="Yamashiro T."/>
            <person name="Shiraishi A."/>
            <person name="Satake H."/>
            <person name="Nakayama K."/>
        </authorList>
    </citation>
    <scope>NUCLEOTIDE SEQUENCE</scope>
</reference>
<evidence type="ECO:0000256" key="1">
    <source>
        <dbReference type="SAM" id="MobiDB-lite"/>
    </source>
</evidence>
<feature type="non-terminal residue" evidence="2">
    <location>
        <position position="1"/>
    </location>
</feature>
<organism evidence="2">
    <name type="scientific">Tanacetum cinerariifolium</name>
    <name type="common">Dalmatian daisy</name>
    <name type="synonym">Chrysanthemum cinerariifolium</name>
    <dbReference type="NCBI Taxonomy" id="118510"/>
    <lineage>
        <taxon>Eukaryota</taxon>
        <taxon>Viridiplantae</taxon>
        <taxon>Streptophyta</taxon>
        <taxon>Embryophyta</taxon>
        <taxon>Tracheophyta</taxon>
        <taxon>Spermatophyta</taxon>
        <taxon>Magnoliopsida</taxon>
        <taxon>eudicotyledons</taxon>
        <taxon>Gunneridae</taxon>
        <taxon>Pentapetalae</taxon>
        <taxon>asterids</taxon>
        <taxon>campanulids</taxon>
        <taxon>Asterales</taxon>
        <taxon>Asteraceae</taxon>
        <taxon>Asteroideae</taxon>
        <taxon>Anthemideae</taxon>
        <taxon>Anthemidinae</taxon>
        <taxon>Tanacetum</taxon>
    </lineage>
</organism>
<protein>
    <submittedName>
        <fullName evidence="2">Uncharacterized protein</fullName>
    </submittedName>
</protein>
<evidence type="ECO:0000313" key="2">
    <source>
        <dbReference type="EMBL" id="GFD33642.1"/>
    </source>
</evidence>
<feature type="region of interest" description="Disordered" evidence="1">
    <location>
        <begin position="93"/>
        <end position="113"/>
    </location>
</feature>
<gene>
    <name evidence="2" type="ORF">Tci_905611</name>
</gene>
<feature type="non-terminal residue" evidence="2">
    <location>
        <position position="136"/>
    </location>
</feature>
<comment type="caution">
    <text evidence="2">The sequence shown here is derived from an EMBL/GenBank/DDBJ whole genome shotgun (WGS) entry which is preliminary data.</text>
</comment>
<proteinExistence type="predicted"/>
<feature type="region of interest" description="Disordered" evidence="1">
    <location>
        <begin position="37"/>
        <end position="68"/>
    </location>
</feature>
<name>A0A699VDN5_TANCI</name>
<dbReference type="AlphaFoldDB" id="A0A699VDN5"/>
<feature type="compositionally biased region" description="Basic residues" evidence="1">
    <location>
        <begin position="52"/>
        <end position="62"/>
    </location>
</feature>
<sequence>KKVFANMKRVGTEFSGEVTSLFDNMLVQAPEEVGILQDDAQPIPTEPLISKPQKKHKPKRKYTKEPETKKIERKVERLEEENRVLNELKSVHSTVDSDKPVMEKEGSSRHERKIADIDADVEINLEKVQVEAYNVD</sequence>
<dbReference type="EMBL" id="BKCJ011437789">
    <property type="protein sequence ID" value="GFD33642.1"/>
    <property type="molecule type" value="Genomic_DNA"/>
</dbReference>